<keyword evidence="4 16" id="KW-0515">Mutator protein</keyword>
<dbReference type="InterPro" id="IPR043502">
    <property type="entry name" value="DNA/RNA_pol_sf"/>
</dbReference>
<keyword evidence="14 16" id="KW-0234">DNA repair</keyword>
<feature type="binding site" evidence="16">
    <location>
        <position position="104"/>
    </location>
    <ligand>
        <name>Mg(2+)</name>
        <dbReference type="ChEBI" id="CHEBI:18420"/>
    </ligand>
</feature>
<comment type="function">
    <text evidence="16">Poorly processive, error-prone DNA polymerase involved in untargeted mutagenesis. Copies undamaged DNA at stalled replication forks, which arise in vivo from mismatched or misaligned primer ends. These misaligned primers can be extended by PolIV. Exhibits no 3'-5' exonuclease (proofreading) activity. May be involved in translesional synthesis, in conjunction with the beta clamp from PolIII.</text>
</comment>
<dbReference type="InterPro" id="IPR001126">
    <property type="entry name" value="UmuC"/>
</dbReference>
<evidence type="ECO:0000256" key="8">
    <source>
        <dbReference type="ARBA" id="ARBA00022705"/>
    </source>
</evidence>
<keyword evidence="5 16" id="KW-0963">Cytoplasm</keyword>
<dbReference type="Gene3D" id="3.30.1490.100">
    <property type="entry name" value="DNA polymerase, Y-family, little finger domain"/>
    <property type="match status" value="1"/>
</dbReference>
<dbReference type="Pfam" id="PF11798">
    <property type="entry name" value="IMS_HHH"/>
    <property type="match status" value="1"/>
</dbReference>
<dbReference type="InterPro" id="IPR024728">
    <property type="entry name" value="PolY_HhH_motif"/>
</dbReference>
<evidence type="ECO:0000256" key="4">
    <source>
        <dbReference type="ARBA" id="ARBA00022457"/>
    </source>
</evidence>
<comment type="subunit">
    <text evidence="3 16">Monomer.</text>
</comment>
<evidence type="ECO:0000256" key="12">
    <source>
        <dbReference type="ARBA" id="ARBA00022932"/>
    </source>
</evidence>
<dbReference type="GO" id="GO:0003887">
    <property type="term" value="F:DNA-directed DNA polymerase activity"/>
    <property type="evidence" value="ECO:0007669"/>
    <property type="project" value="UniProtKB-UniRule"/>
</dbReference>
<evidence type="ECO:0000256" key="10">
    <source>
        <dbReference type="ARBA" id="ARBA00022763"/>
    </source>
</evidence>
<keyword evidence="12 16" id="KW-0239">DNA-directed DNA polymerase</keyword>
<accession>A0A0K0XWA0</accession>
<dbReference type="HAMAP" id="MF_01113">
    <property type="entry name" value="DNApol_IV"/>
    <property type="match status" value="1"/>
</dbReference>
<feature type="active site" evidence="16">
    <location>
        <position position="105"/>
    </location>
</feature>
<evidence type="ECO:0000313" key="19">
    <source>
        <dbReference type="Proteomes" id="UP000066624"/>
    </source>
</evidence>
<dbReference type="EMBL" id="CP012154">
    <property type="protein sequence ID" value="AKS41950.1"/>
    <property type="molecule type" value="Genomic_DNA"/>
</dbReference>
<evidence type="ECO:0000256" key="17">
    <source>
        <dbReference type="SAM" id="MobiDB-lite"/>
    </source>
</evidence>
<sequence length="360" mass="39348">MTARAIIHVDMDAFYASVEQNDHPELRGRPVMVGGGSARGVVAAASYEARQFGVRSAMPGRTARRLCPNGVFVKARFDRYREVSAQVFTIFRSHSELVEGLSLDEAYLDVSEAVRAGDDLLAIGREIKLEIARQTGLSASVGMAHNKLLAKLASDYDKPDGFVHVPPDQVRRFLDPLPVRRLWGIGPRTAERLHDAGIYTAGQLRRTAADVLTELFGPSGPDLARRASGEDDRPVKASRARRSISQESTFSEDQTSLEALRAVMDQQAAQVARSLQDKGLHARTVILKLRSSSFSTLTRSQTLAGYTRDSRLIADTAWSLLQAWADWHPSFAVRLIGVGVSGLVSQPDEASWLTAEQPGG</sequence>
<dbReference type="GO" id="GO:0009432">
    <property type="term" value="P:SOS response"/>
    <property type="evidence" value="ECO:0007669"/>
    <property type="project" value="TreeGrafter"/>
</dbReference>
<dbReference type="InterPro" id="IPR022880">
    <property type="entry name" value="DNApol_IV"/>
</dbReference>
<evidence type="ECO:0000256" key="3">
    <source>
        <dbReference type="ARBA" id="ARBA00011245"/>
    </source>
</evidence>
<dbReference type="GO" id="GO:0005829">
    <property type="term" value="C:cytosol"/>
    <property type="evidence" value="ECO:0007669"/>
    <property type="project" value="TreeGrafter"/>
</dbReference>
<feature type="region of interest" description="Disordered" evidence="17">
    <location>
        <begin position="220"/>
        <end position="248"/>
    </location>
</feature>
<feature type="binding site" evidence="16">
    <location>
        <position position="10"/>
    </location>
    <ligand>
        <name>Mg(2+)</name>
        <dbReference type="ChEBI" id="CHEBI:18420"/>
    </ligand>
</feature>
<keyword evidence="7 16" id="KW-0548">Nucleotidyltransferase</keyword>
<keyword evidence="9 16" id="KW-0479">Metal-binding</keyword>
<dbReference type="InterPro" id="IPR017961">
    <property type="entry name" value="DNA_pol_Y-fam_little_finger"/>
</dbReference>
<dbReference type="FunFam" id="3.30.1490.100:FF:000004">
    <property type="entry name" value="DNA polymerase IV"/>
    <property type="match status" value="1"/>
</dbReference>
<dbReference type="Pfam" id="PF00817">
    <property type="entry name" value="IMS"/>
    <property type="match status" value="1"/>
</dbReference>
<dbReference type="NCBIfam" id="NF002882">
    <property type="entry name" value="PRK03348.1"/>
    <property type="match status" value="1"/>
</dbReference>
<comment type="catalytic activity">
    <reaction evidence="15 16">
        <text>DNA(n) + a 2'-deoxyribonucleoside 5'-triphosphate = DNA(n+1) + diphosphate</text>
        <dbReference type="Rhea" id="RHEA:22508"/>
        <dbReference type="Rhea" id="RHEA-COMP:17339"/>
        <dbReference type="Rhea" id="RHEA-COMP:17340"/>
        <dbReference type="ChEBI" id="CHEBI:33019"/>
        <dbReference type="ChEBI" id="CHEBI:61560"/>
        <dbReference type="ChEBI" id="CHEBI:173112"/>
        <dbReference type="EC" id="2.7.7.7"/>
    </reaction>
</comment>
<dbReference type="Pfam" id="PF11799">
    <property type="entry name" value="IMS_C"/>
    <property type="match status" value="1"/>
</dbReference>
<dbReference type="GO" id="GO:0000287">
    <property type="term" value="F:magnesium ion binding"/>
    <property type="evidence" value="ECO:0007669"/>
    <property type="project" value="UniProtKB-UniRule"/>
</dbReference>
<dbReference type="InterPro" id="IPR050116">
    <property type="entry name" value="DNA_polymerase-Y"/>
</dbReference>
<keyword evidence="19" id="KW-1185">Reference proteome</keyword>
<dbReference type="GO" id="GO:0003684">
    <property type="term" value="F:damaged DNA binding"/>
    <property type="evidence" value="ECO:0007669"/>
    <property type="project" value="InterPro"/>
</dbReference>
<dbReference type="PROSITE" id="PS50173">
    <property type="entry name" value="UMUC"/>
    <property type="match status" value="1"/>
</dbReference>
<dbReference type="SUPFAM" id="SSF56672">
    <property type="entry name" value="DNA/RNA polymerases"/>
    <property type="match status" value="1"/>
</dbReference>
<dbReference type="Gene3D" id="1.10.150.20">
    <property type="entry name" value="5' to 3' exonuclease, C-terminal subdomain"/>
    <property type="match status" value="1"/>
</dbReference>
<organism evidence="18 19">
    <name type="scientific">Wenzhouxiangella marina</name>
    <dbReference type="NCBI Taxonomy" id="1579979"/>
    <lineage>
        <taxon>Bacteria</taxon>
        <taxon>Pseudomonadati</taxon>
        <taxon>Pseudomonadota</taxon>
        <taxon>Gammaproteobacteria</taxon>
        <taxon>Chromatiales</taxon>
        <taxon>Wenzhouxiangellaceae</taxon>
        <taxon>Wenzhouxiangella</taxon>
    </lineage>
</organism>
<dbReference type="PANTHER" id="PTHR11076">
    <property type="entry name" value="DNA REPAIR POLYMERASE UMUC / TRANSFERASE FAMILY MEMBER"/>
    <property type="match status" value="1"/>
</dbReference>
<dbReference type="NCBIfam" id="NF002677">
    <property type="entry name" value="PRK02406.1"/>
    <property type="match status" value="1"/>
</dbReference>
<feature type="compositionally biased region" description="Basic and acidic residues" evidence="17">
    <location>
        <begin position="223"/>
        <end position="235"/>
    </location>
</feature>
<dbReference type="PATRIC" id="fig|1579979.3.peg.1620"/>
<keyword evidence="13 16" id="KW-0238">DNA-binding</keyword>
<dbReference type="OrthoDB" id="9808813at2"/>
<evidence type="ECO:0000256" key="6">
    <source>
        <dbReference type="ARBA" id="ARBA00022679"/>
    </source>
</evidence>
<dbReference type="Proteomes" id="UP000066624">
    <property type="component" value="Chromosome"/>
</dbReference>
<dbReference type="FunFam" id="3.40.1170.60:FF:000001">
    <property type="entry name" value="DNA polymerase IV"/>
    <property type="match status" value="1"/>
</dbReference>
<dbReference type="STRING" id="1579979.WM2015_1580"/>
<keyword evidence="11 16" id="KW-0460">Magnesium</keyword>
<evidence type="ECO:0000256" key="15">
    <source>
        <dbReference type="ARBA" id="ARBA00049244"/>
    </source>
</evidence>
<evidence type="ECO:0000256" key="1">
    <source>
        <dbReference type="ARBA" id="ARBA00004496"/>
    </source>
</evidence>
<dbReference type="InterPro" id="IPR036775">
    <property type="entry name" value="DNA_pol_Y-fam_lit_finger_sf"/>
</dbReference>
<dbReference type="EC" id="2.7.7.7" evidence="16"/>
<gene>
    <name evidence="16" type="primary">dinB</name>
    <name evidence="18" type="ORF">WM2015_1580</name>
</gene>
<evidence type="ECO:0000256" key="13">
    <source>
        <dbReference type="ARBA" id="ARBA00023125"/>
    </source>
</evidence>
<evidence type="ECO:0000256" key="16">
    <source>
        <dbReference type="HAMAP-Rule" id="MF_01113"/>
    </source>
</evidence>
<evidence type="ECO:0000256" key="9">
    <source>
        <dbReference type="ARBA" id="ARBA00022723"/>
    </source>
</evidence>
<evidence type="ECO:0000313" key="18">
    <source>
        <dbReference type="EMBL" id="AKS41950.1"/>
    </source>
</evidence>
<dbReference type="GO" id="GO:0042276">
    <property type="term" value="P:error-prone translesion synthesis"/>
    <property type="evidence" value="ECO:0007669"/>
    <property type="project" value="TreeGrafter"/>
</dbReference>
<proteinExistence type="inferred from homology"/>
<dbReference type="Gene3D" id="3.40.1170.60">
    <property type="match status" value="1"/>
</dbReference>
<keyword evidence="10 16" id="KW-0227">DNA damage</keyword>
<dbReference type="KEGG" id="wma:WM2015_1580"/>
<evidence type="ECO:0000256" key="5">
    <source>
        <dbReference type="ARBA" id="ARBA00022490"/>
    </source>
</evidence>
<comment type="similarity">
    <text evidence="2 16">Belongs to the DNA polymerase type-Y family.</text>
</comment>
<evidence type="ECO:0000256" key="2">
    <source>
        <dbReference type="ARBA" id="ARBA00010945"/>
    </source>
</evidence>
<dbReference type="CDD" id="cd03586">
    <property type="entry name" value="PolY_Pol_IV_kappa"/>
    <property type="match status" value="1"/>
</dbReference>
<dbReference type="SUPFAM" id="SSF100879">
    <property type="entry name" value="Lesion bypass DNA polymerase (Y-family), little finger domain"/>
    <property type="match status" value="1"/>
</dbReference>
<feature type="site" description="Substrate discrimination" evidence="16">
    <location>
        <position position="15"/>
    </location>
</feature>
<evidence type="ECO:0000256" key="11">
    <source>
        <dbReference type="ARBA" id="ARBA00022842"/>
    </source>
</evidence>
<comment type="cofactor">
    <cofactor evidence="16">
        <name>Mg(2+)</name>
        <dbReference type="ChEBI" id="CHEBI:18420"/>
    </cofactor>
    <text evidence="16">Binds 2 magnesium ions per subunit.</text>
</comment>
<reference evidence="18 19" key="1">
    <citation type="submission" date="2015-07" db="EMBL/GenBank/DDBJ databases">
        <authorList>
            <person name="Noorani M."/>
        </authorList>
    </citation>
    <scope>NUCLEOTIDE SEQUENCE [LARGE SCALE GENOMIC DNA]</scope>
    <source>
        <strain evidence="18 19">KCTC 42284</strain>
    </source>
</reference>
<dbReference type="GO" id="GO:0006261">
    <property type="term" value="P:DNA-templated DNA replication"/>
    <property type="evidence" value="ECO:0007669"/>
    <property type="project" value="UniProtKB-UniRule"/>
</dbReference>
<dbReference type="PANTHER" id="PTHR11076:SF33">
    <property type="entry name" value="DNA POLYMERASE KAPPA"/>
    <property type="match status" value="1"/>
</dbReference>
<protein>
    <recommendedName>
        <fullName evidence="16">DNA polymerase IV</fullName>
        <shortName evidence="16">Pol IV</shortName>
        <ecNumber evidence="16">2.7.7.7</ecNumber>
    </recommendedName>
</protein>
<dbReference type="InterPro" id="IPR043128">
    <property type="entry name" value="Rev_trsase/Diguanyl_cyclase"/>
</dbReference>
<name>A0A0K0XWA0_9GAMM</name>
<dbReference type="RefSeq" id="WP_156200997.1">
    <property type="nucleotide sequence ID" value="NZ_CP012154.1"/>
</dbReference>
<dbReference type="Gene3D" id="3.30.70.270">
    <property type="match status" value="1"/>
</dbReference>
<dbReference type="GO" id="GO:0006281">
    <property type="term" value="P:DNA repair"/>
    <property type="evidence" value="ECO:0007669"/>
    <property type="project" value="UniProtKB-UniRule"/>
</dbReference>
<keyword evidence="6 16" id="KW-0808">Transferase</keyword>
<comment type="subcellular location">
    <subcellularLocation>
        <location evidence="1 16">Cytoplasm</location>
    </subcellularLocation>
</comment>
<dbReference type="AlphaFoldDB" id="A0A0K0XWA0"/>
<evidence type="ECO:0000256" key="14">
    <source>
        <dbReference type="ARBA" id="ARBA00023204"/>
    </source>
</evidence>
<keyword evidence="8 16" id="KW-0235">DNA replication</keyword>
<evidence type="ECO:0000256" key="7">
    <source>
        <dbReference type="ARBA" id="ARBA00022695"/>
    </source>
</evidence>